<dbReference type="Proteomes" id="UP000033716">
    <property type="component" value="Unassembled WGS sequence"/>
</dbReference>
<evidence type="ECO:0000313" key="3">
    <source>
        <dbReference type="Proteomes" id="UP000033716"/>
    </source>
</evidence>
<evidence type="ECO:0000256" key="1">
    <source>
        <dbReference type="SAM" id="MobiDB-lite"/>
    </source>
</evidence>
<feature type="region of interest" description="Disordered" evidence="1">
    <location>
        <begin position="64"/>
        <end position="114"/>
    </location>
</feature>
<comment type="caution">
    <text evidence="2">The sequence shown here is derived from an EMBL/GenBank/DDBJ whole genome shotgun (WGS) entry which is preliminary data.</text>
</comment>
<organism evidence="2 3">
    <name type="scientific">Streptococcus oralis subsp. oralis</name>
    <dbReference type="NCBI Taxonomy" id="1891914"/>
    <lineage>
        <taxon>Bacteria</taxon>
        <taxon>Bacillati</taxon>
        <taxon>Bacillota</taxon>
        <taxon>Bacilli</taxon>
        <taxon>Lactobacillales</taxon>
        <taxon>Streptococcaceae</taxon>
        <taxon>Streptococcus</taxon>
    </lineage>
</organism>
<feature type="compositionally biased region" description="Basic and acidic residues" evidence="1">
    <location>
        <begin position="64"/>
        <end position="100"/>
    </location>
</feature>
<dbReference type="AlphaFoldDB" id="A0A0F2D0K5"/>
<dbReference type="PATRIC" id="fig|28037.214.peg.278"/>
<proteinExistence type="predicted"/>
<dbReference type="RefSeq" id="WP_033630509.1">
    <property type="nucleotide sequence ID" value="NZ_JYGO01000005.1"/>
</dbReference>
<name>A0A0F2D0K5_STROR</name>
<evidence type="ECO:0000313" key="2">
    <source>
        <dbReference type="EMBL" id="KJQ72367.1"/>
    </source>
</evidence>
<protein>
    <submittedName>
        <fullName evidence="2">Uncharacterized protein</fullName>
    </submittedName>
</protein>
<accession>A0A0F2D0K5</accession>
<sequence length="114" mass="13749">MTLPTGKIDLNEYGKHLAEKSAEIYEEKTKQIKDNWERQRQGYIARDAKWQAVLDRSDELLKEQKERKREQEIERLTEEKRKEVDKEVSQRLSMPDEHQQKLNKGMSEMLKDLF</sequence>
<reference evidence="2 3" key="1">
    <citation type="submission" date="2015-02" db="EMBL/GenBank/DDBJ databases">
        <title>Evolution of amylase-binding proteins of oral streptococcal species.</title>
        <authorList>
            <person name="Haase E.M."/>
        </authorList>
    </citation>
    <scope>NUCLEOTIDE SEQUENCE [LARGE SCALE GENOMIC DNA]</scope>
    <source>
        <strain evidence="2 3">SK141</strain>
    </source>
</reference>
<dbReference type="EMBL" id="JYGR01000002">
    <property type="protein sequence ID" value="KJQ72367.1"/>
    <property type="molecule type" value="Genomic_DNA"/>
</dbReference>
<gene>
    <name evidence="2" type="ORF">TZ92_00284</name>
</gene>